<evidence type="ECO:0000256" key="7">
    <source>
        <dbReference type="ARBA" id="ARBA00022840"/>
    </source>
</evidence>
<feature type="domain" description="HTH araC/xylS-type" evidence="14">
    <location>
        <begin position="815"/>
        <end position="913"/>
    </location>
</feature>
<dbReference type="SUPFAM" id="SSF52172">
    <property type="entry name" value="CheY-like"/>
    <property type="match status" value="1"/>
</dbReference>
<dbReference type="SMART" id="SM00387">
    <property type="entry name" value="HATPase_c"/>
    <property type="match status" value="1"/>
</dbReference>
<keyword evidence="6" id="KW-0418">Kinase</keyword>
<evidence type="ECO:0000256" key="8">
    <source>
        <dbReference type="ARBA" id="ARBA00023012"/>
    </source>
</evidence>
<dbReference type="SUPFAM" id="SSF47384">
    <property type="entry name" value="Homodimeric domain of signal transducing histidine kinase"/>
    <property type="match status" value="1"/>
</dbReference>
<proteinExistence type="predicted"/>
<dbReference type="EC" id="2.7.13.3" evidence="2"/>
<evidence type="ECO:0000256" key="10">
    <source>
        <dbReference type="ARBA" id="ARBA00023125"/>
    </source>
</evidence>
<organism evidence="17 18">
    <name type="scientific">Flavilitoribacter nigricans (strain ATCC 23147 / DSM 23189 / NBRC 102662 / NCIMB 1420 / SS-2)</name>
    <name type="common">Lewinella nigricans</name>
    <dbReference type="NCBI Taxonomy" id="1122177"/>
    <lineage>
        <taxon>Bacteria</taxon>
        <taxon>Pseudomonadati</taxon>
        <taxon>Bacteroidota</taxon>
        <taxon>Saprospiria</taxon>
        <taxon>Saprospirales</taxon>
        <taxon>Lewinellaceae</taxon>
        <taxon>Flavilitoribacter</taxon>
    </lineage>
</organism>
<name>A0A2D0N4Q7_FLAN2</name>
<evidence type="ECO:0000256" key="3">
    <source>
        <dbReference type="ARBA" id="ARBA00022553"/>
    </source>
</evidence>
<dbReference type="InterPro" id="IPR036097">
    <property type="entry name" value="HisK_dim/P_sf"/>
</dbReference>
<gene>
    <name evidence="17" type="ORF">CRP01_27220</name>
</gene>
<dbReference type="InterPro" id="IPR003594">
    <property type="entry name" value="HATPase_dom"/>
</dbReference>
<dbReference type="PANTHER" id="PTHR43547:SF2">
    <property type="entry name" value="HYBRID SIGNAL TRANSDUCTION HISTIDINE KINASE C"/>
    <property type="match status" value="1"/>
</dbReference>
<sequence>MNSANDTISSPILRIDQQWDTVIDLENYLFVSYSPAGEIPEQWSKWEANSEVNPRQGNLWYRFVLANQNPKEVNAILYLHDLPEVTVYHRLNNDPALDTTLAGTSLPFSQRQLLRGKILEGIGFSAQTQLALSSGTHQFFLRTNIPFDQMIRPQLSLWPVNTWDTETTAHREHYLLWQGILFGALLILSLYHLLIFLQKGDKAFLWYALYTFLCSVILLNETGVLQIFLFTEHQQIHALIKESLVLSLTVTILYFLFMRSFVGLSQLLPKLDQFLIRFLWFLGISGYLLALIYWIWGSHLALSIGRIFPVLTLAIGLYYIIAIIKTKDRLANYFILGSIFLVLGVLLNTTFFLLSSYDLIEPLPFPRNYFTEIGIVIEILIFSNGLGYRMRLQEKQKQYIEEINQAKSDFFANISHEFRTPLTVIMGSADQIKGNERERTLIRRNSKNLLGLVNRLLDLSKLEAGTLRLNNLQADIIPFLQYLTESFYSLAESKRIKLVFYSEEKELIMDFDEEKVQQVMYNLLSNALKFTEEGGKVIVHVCQTEQHGKQHLQVKVRDSGIGIPAGSISQIFDRFFQDATNSAKIHQGSGIGLAFTKELLGLMDGAISVQSEEGDGSEFTFLIPISKNAPFSTPASNLIQADLAKDQADTTGRPGLNRITTGEKDELLIIEDNDDVVSYLQSLLEKDHQIATARNGQQGIEMAFENIPDIIICDVMMPEKDGYAVCRELKQDERTSHIPIILLTAKASPEDRIKGLEMGADAYLTKPFNKEELMVRLEKLLHLRRTLRARYADMKHLSDAKSDPSRKNLEDTFLQKLQQVVATRLDDPTMGVVDLCRAARLSNMQVNRKLKALTGKTPSQFIRSIRLQKARHLLETTDLNISEIAYDVGFKDPNYFSRSYSEEFGHPPNVTRK</sequence>
<keyword evidence="4" id="KW-0808">Transferase</keyword>
<evidence type="ECO:0000259" key="14">
    <source>
        <dbReference type="PROSITE" id="PS01124"/>
    </source>
</evidence>
<evidence type="ECO:0000256" key="12">
    <source>
        <dbReference type="PROSITE-ProRule" id="PRU00169"/>
    </source>
</evidence>
<dbReference type="GO" id="GO:0043565">
    <property type="term" value="F:sequence-specific DNA binding"/>
    <property type="evidence" value="ECO:0007669"/>
    <property type="project" value="InterPro"/>
</dbReference>
<dbReference type="InterPro" id="IPR003661">
    <property type="entry name" value="HisK_dim/P_dom"/>
</dbReference>
<keyword evidence="9" id="KW-0805">Transcription regulation</keyword>
<feature type="transmembrane region" description="Helical" evidence="13">
    <location>
        <begin position="274"/>
        <end position="296"/>
    </location>
</feature>
<dbReference type="SMART" id="SM00388">
    <property type="entry name" value="HisKA"/>
    <property type="match status" value="1"/>
</dbReference>
<keyword evidence="18" id="KW-1185">Reference proteome</keyword>
<evidence type="ECO:0000256" key="1">
    <source>
        <dbReference type="ARBA" id="ARBA00000085"/>
    </source>
</evidence>
<comment type="caution">
    <text evidence="17">The sequence shown here is derived from an EMBL/GenBank/DDBJ whole genome shotgun (WGS) entry which is preliminary data.</text>
</comment>
<dbReference type="SMART" id="SM00448">
    <property type="entry name" value="REC"/>
    <property type="match status" value="1"/>
</dbReference>
<dbReference type="EMBL" id="PDUD01000032">
    <property type="protein sequence ID" value="PHN03378.1"/>
    <property type="molecule type" value="Genomic_DNA"/>
</dbReference>
<dbReference type="Pfam" id="PF00072">
    <property type="entry name" value="Response_reg"/>
    <property type="match status" value="1"/>
</dbReference>
<dbReference type="Gene3D" id="1.10.10.60">
    <property type="entry name" value="Homeodomain-like"/>
    <property type="match status" value="1"/>
</dbReference>
<dbReference type="Gene3D" id="3.30.565.10">
    <property type="entry name" value="Histidine kinase-like ATPase, C-terminal domain"/>
    <property type="match status" value="1"/>
</dbReference>
<keyword evidence="11" id="KW-0804">Transcription</keyword>
<dbReference type="SUPFAM" id="SSF55874">
    <property type="entry name" value="ATPase domain of HSP90 chaperone/DNA topoisomerase II/histidine kinase"/>
    <property type="match status" value="1"/>
</dbReference>
<dbReference type="Proteomes" id="UP000223913">
    <property type="component" value="Unassembled WGS sequence"/>
</dbReference>
<dbReference type="CDD" id="cd17574">
    <property type="entry name" value="REC_OmpR"/>
    <property type="match status" value="1"/>
</dbReference>
<keyword evidence="3 12" id="KW-0597">Phosphoprotein</keyword>
<dbReference type="PROSITE" id="PS01124">
    <property type="entry name" value="HTH_ARAC_FAMILY_2"/>
    <property type="match status" value="1"/>
</dbReference>
<feature type="transmembrane region" description="Helical" evidence="13">
    <location>
        <begin position="175"/>
        <end position="197"/>
    </location>
</feature>
<keyword evidence="10" id="KW-0238">DNA-binding</keyword>
<evidence type="ECO:0000259" key="15">
    <source>
        <dbReference type="PROSITE" id="PS50109"/>
    </source>
</evidence>
<keyword evidence="5" id="KW-0547">Nucleotide-binding</keyword>
<dbReference type="InterPro" id="IPR005467">
    <property type="entry name" value="His_kinase_dom"/>
</dbReference>
<evidence type="ECO:0000256" key="9">
    <source>
        <dbReference type="ARBA" id="ARBA00023015"/>
    </source>
</evidence>
<dbReference type="Pfam" id="PF00512">
    <property type="entry name" value="HisKA"/>
    <property type="match status" value="1"/>
</dbReference>
<feature type="transmembrane region" description="Helical" evidence="13">
    <location>
        <begin position="333"/>
        <end position="357"/>
    </location>
</feature>
<evidence type="ECO:0000256" key="11">
    <source>
        <dbReference type="ARBA" id="ARBA00023163"/>
    </source>
</evidence>
<evidence type="ECO:0000259" key="16">
    <source>
        <dbReference type="PROSITE" id="PS50110"/>
    </source>
</evidence>
<evidence type="ECO:0000256" key="13">
    <source>
        <dbReference type="SAM" id="Phobius"/>
    </source>
</evidence>
<dbReference type="PROSITE" id="PS00041">
    <property type="entry name" value="HTH_ARAC_FAMILY_1"/>
    <property type="match status" value="1"/>
</dbReference>
<protein>
    <recommendedName>
        <fullName evidence="2">histidine kinase</fullName>
        <ecNumber evidence="2">2.7.13.3</ecNumber>
    </recommendedName>
</protein>
<dbReference type="InterPro" id="IPR018060">
    <property type="entry name" value="HTH_AraC"/>
</dbReference>
<reference evidence="17 18" key="1">
    <citation type="submission" date="2017-10" db="EMBL/GenBank/DDBJ databases">
        <title>The draft genome sequence of Lewinella nigricans NBRC 102662.</title>
        <authorList>
            <person name="Wang K."/>
        </authorList>
    </citation>
    <scope>NUCLEOTIDE SEQUENCE [LARGE SCALE GENOMIC DNA]</scope>
    <source>
        <strain evidence="17 18">NBRC 102662</strain>
    </source>
</reference>
<dbReference type="InterPro" id="IPR018062">
    <property type="entry name" value="HTH_AraC-typ_CS"/>
</dbReference>
<dbReference type="InterPro" id="IPR001789">
    <property type="entry name" value="Sig_transdc_resp-reg_receiver"/>
</dbReference>
<comment type="catalytic activity">
    <reaction evidence="1">
        <text>ATP + protein L-histidine = ADP + protein N-phospho-L-histidine.</text>
        <dbReference type="EC" id="2.7.13.3"/>
    </reaction>
</comment>
<dbReference type="Gene3D" id="3.40.50.2300">
    <property type="match status" value="1"/>
</dbReference>
<feature type="domain" description="Response regulatory" evidence="16">
    <location>
        <begin position="666"/>
        <end position="781"/>
    </location>
</feature>
<dbReference type="InterPro" id="IPR009057">
    <property type="entry name" value="Homeodomain-like_sf"/>
</dbReference>
<dbReference type="Pfam" id="PF07695">
    <property type="entry name" value="7TMR-DISM_7TM"/>
    <property type="match status" value="1"/>
</dbReference>
<dbReference type="PRINTS" id="PR00344">
    <property type="entry name" value="BCTRLSENSOR"/>
</dbReference>
<evidence type="ECO:0000256" key="2">
    <source>
        <dbReference type="ARBA" id="ARBA00012438"/>
    </source>
</evidence>
<dbReference type="SUPFAM" id="SSF46689">
    <property type="entry name" value="Homeodomain-like"/>
    <property type="match status" value="1"/>
</dbReference>
<keyword evidence="13" id="KW-0472">Membrane</keyword>
<dbReference type="InterPro" id="IPR036890">
    <property type="entry name" value="HATPase_C_sf"/>
</dbReference>
<dbReference type="AlphaFoldDB" id="A0A2D0N4Q7"/>
<keyword evidence="13" id="KW-0812">Transmembrane</keyword>
<dbReference type="PROSITE" id="PS50109">
    <property type="entry name" value="HIS_KIN"/>
    <property type="match status" value="1"/>
</dbReference>
<keyword evidence="13" id="KW-1133">Transmembrane helix</keyword>
<dbReference type="InterPro" id="IPR011006">
    <property type="entry name" value="CheY-like_superfamily"/>
</dbReference>
<feature type="modified residue" description="4-aspartylphosphate" evidence="12">
    <location>
        <position position="714"/>
    </location>
</feature>
<accession>A0A2D0N4Q7</accession>
<evidence type="ECO:0000313" key="17">
    <source>
        <dbReference type="EMBL" id="PHN03378.1"/>
    </source>
</evidence>
<feature type="transmembrane region" description="Helical" evidence="13">
    <location>
        <begin position="243"/>
        <end position="262"/>
    </location>
</feature>
<dbReference type="InterPro" id="IPR004358">
    <property type="entry name" value="Sig_transdc_His_kin-like_C"/>
</dbReference>
<dbReference type="FunFam" id="3.30.565.10:FF:000037">
    <property type="entry name" value="Hybrid sensor histidine kinase/response regulator"/>
    <property type="match status" value="1"/>
</dbReference>
<dbReference type="PROSITE" id="PS50110">
    <property type="entry name" value="RESPONSE_REGULATORY"/>
    <property type="match status" value="1"/>
</dbReference>
<keyword evidence="7" id="KW-0067">ATP-binding</keyword>
<feature type="transmembrane region" description="Helical" evidence="13">
    <location>
        <begin position="204"/>
        <end position="231"/>
    </location>
</feature>
<evidence type="ECO:0000256" key="6">
    <source>
        <dbReference type="ARBA" id="ARBA00022777"/>
    </source>
</evidence>
<feature type="domain" description="Histidine kinase" evidence="15">
    <location>
        <begin position="413"/>
        <end position="627"/>
    </location>
</feature>
<dbReference type="SMART" id="SM00342">
    <property type="entry name" value="HTH_ARAC"/>
    <property type="match status" value="1"/>
</dbReference>
<dbReference type="CDD" id="cd16922">
    <property type="entry name" value="HATPase_EvgS-ArcB-TorS-like"/>
    <property type="match status" value="1"/>
</dbReference>
<evidence type="ECO:0000256" key="4">
    <source>
        <dbReference type="ARBA" id="ARBA00022679"/>
    </source>
</evidence>
<dbReference type="GO" id="GO:0005524">
    <property type="term" value="F:ATP binding"/>
    <property type="evidence" value="ECO:0007669"/>
    <property type="project" value="UniProtKB-KW"/>
</dbReference>
<evidence type="ECO:0000313" key="18">
    <source>
        <dbReference type="Proteomes" id="UP000223913"/>
    </source>
</evidence>
<dbReference type="Pfam" id="PF02518">
    <property type="entry name" value="HATPase_c"/>
    <property type="match status" value="1"/>
</dbReference>
<dbReference type="PANTHER" id="PTHR43547">
    <property type="entry name" value="TWO-COMPONENT HISTIDINE KINASE"/>
    <property type="match status" value="1"/>
</dbReference>
<dbReference type="InterPro" id="IPR011623">
    <property type="entry name" value="7TMR_DISM_rcpt_extracell_dom1"/>
</dbReference>
<keyword evidence="8" id="KW-0902">Two-component regulatory system</keyword>
<feature type="transmembrane region" description="Helical" evidence="13">
    <location>
        <begin position="302"/>
        <end position="321"/>
    </location>
</feature>
<dbReference type="CDD" id="cd00082">
    <property type="entry name" value="HisKA"/>
    <property type="match status" value="1"/>
</dbReference>
<dbReference type="GO" id="GO:0000155">
    <property type="term" value="F:phosphorelay sensor kinase activity"/>
    <property type="evidence" value="ECO:0007669"/>
    <property type="project" value="InterPro"/>
</dbReference>
<dbReference type="Gene3D" id="1.10.287.130">
    <property type="match status" value="1"/>
</dbReference>
<dbReference type="GO" id="GO:0003700">
    <property type="term" value="F:DNA-binding transcription factor activity"/>
    <property type="evidence" value="ECO:0007669"/>
    <property type="project" value="InterPro"/>
</dbReference>
<dbReference type="Pfam" id="PF12833">
    <property type="entry name" value="HTH_18"/>
    <property type="match status" value="1"/>
</dbReference>
<evidence type="ECO:0000256" key="5">
    <source>
        <dbReference type="ARBA" id="ARBA00022741"/>
    </source>
</evidence>